<gene>
    <name evidence="2" type="ORF">EV385_0197</name>
</gene>
<dbReference type="EMBL" id="SHKY01000001">
    <property type="protein sequence ID" value="RZU48481.1"/>
    <property type="molecule type" value="Genomic_DNA"/>
</dbReference>
<reference evidence="2 3" key="1">
    <citation type="submission" date="2019-02" db="EMBL/GenBank/DDBJ databases">
        <title>Sequencing the genomes of 1000 actinobacteria strains.</title>
        <authorList>
            <person name="Klenk H.-P."/>
        </authorList>
    </citation>
    <scope>NUCLEOTIDE SEQUENCE [LARGE SCALE GENOMIC DNA]</scope>
    <source>
        <strain evidence="2 3">DSM 45162</strain>
    </source>
</reference>
<comment type="caution">
    <text evidence="2">The sequence shown here is derived from an EMBL/GenBank/DDBJ whole genome shotgun (WGS) entry which is preliminary data.</text>
</comment>
<proteinExistence type="predicted"/>
<accession>A0A4Q7ZE28</accession>
<evidence type="ECO:0008006" key="4">
    <source>
        <dbReference type="Google" id="ProtNLM"/>
    </source>
</evidence>
<dbReference type="OrthoDB" id="4763957at2"/>
<keyword evidence="3" id="KW-1185">Reference proteome</keyword>
<name>A0A4Q7ZE28_9ACTN</name>
<dbReference type="Proteomes" id="UP000292564">
    <property type="component" value="Unassembled WGS sequence"/>
</dbReference>
<feature type="region of interest" description="Disordered" evidence="1">
    <location>
        <begin position="314"/>
        <end position="342"/>
    </location>
</feature>
<dbReference type="RefSeq" id="WP_130507717.1">
    <property type="nucleotide sequence ID" value="NZ_SHKY01000001.1"/>
</dbReference>
<evidence type="ECO:0000313" key="3">
    <source>
        <dbReference type="Proteomes" id="UP000292564"/>
    </source>
</evidence>
<feature type="compositionally biased region" description="Polar residues" evidence="1">
    <location>
        <begin position="314"/>
        <end position="325"/>
    </location>
</feature>
<evidence type="ECO:0000256" key="1">
    <source>
        <dbReference type="SAM" id="MobiDB-lite"/>
    </source>
</evidence>
<evidence type="ECO:0000313" key="2">
    <source>
        <dbReference type="EMBL" id="RZU48481.1"/>
    </source>
</evidence>
<protein>
    <recommendedName>
        <fullName evidence="4">PPE family protein</fullName>
    </recommendedName>
</protein>
<dbReference type="AlphaFoldDB" id="A0A4Q7ZE28"/>
<organism evidence="2 3">
    <name type="scientific">Krasilnikovia cinnamomea</name>
    <dbReference type="NCBI Taxonomy" id="349313"/>
    <lineage>
        <taxon>Bacteria</taxon>
        <taxon>Bacillati</taxon>
        <taxon>Actinomycetota</taxon>
        <taxon>Actinomycetes</taxon>
        <taxon>Micromonosporales</taxon>
        <taxon>Micromonosporaceae</taxon>
        <taxon>Krasilnikovia</taxon>
    </lineage>
</organism>
<sequence>MTDAVVTRGSLIAPEGDTKWYEGAGILESVMGMSDALGEADYWGFGGNLVATGLGAIGAIMDPFQAIFAAGVSWLMEHVSFLREPLDALCGDPKEIEGHAQTWRNIQGRIFESVTFFADEVNRGTAEWTAKAADAYKHRAGQHAEAVQALGASCEFMAKCTLIAGAVIGVVRNTIRDLIAEVVGAAVSKAVQALLVVTIPKIVAEVAVLVAECTSKIVNMLQKLTKAISKLTSQLGKLGNMVDNIATSLREASHGATILGAYRAEAAGARLAAPGTGLKNYAGAYRDAFKTVSAGHTAAHGTLPTVLKETAINSARSNTSQNAGSTADKADGEGPPPIELPL</sequence>